<accession>A0ABS4EF14</accession>
<evidence type="ECO:0000313" key="3">
    <source>
        <dbReference type="Proteomes" id="UP000767291"/>
    </source>
</evidence>
<organism evidence="2 3">
    <name type="scientific">Metaclostridioides mangenotii</name>
    <dbReference type="NCBI Taxonomy" id="1540"/>
    <lineage>
        <taxon>Bacteria</taxon>
        <taxon>Bacillati</taxon>
        <taxon>Bacillota</taxon>
        <taxon>Clostridia</taxon>
        <taxon>Peptostreptococcales</taxon>
        <taxon>Peptostreptococcaceae</taxon>
        <taxon>Metaclostridioides</taxon>
    </lineage>
</organism>
<comment type="caution">
    <text evidence="2">The sequence shown here is derived from an EMBL/GenBank/DDBJ whole genome shotgun (WGS) entry which is preliminary data.</text>
</comment>
<proteinExistence type="predicted"/>
<dbReference type="Proteomes" id="UP000767291">
    <property type="component" value="Unassembled WGS sequence"/>
</dbReference>
<evidence type="ECO:0000313" key="2">
    <source>
        <dbReference type="EMBL" id="MBP1856509.1"/>
    </source>
</evidence>
<protein>
    <submittedName>
        <fullName evidence="2">Uncharacterized protein</fullName>
    </submittedName>
</protein>
<feature type="compositionally biased region" description="Basic and acidic residues" evidence="1">
    <location>
        <begin position="11"/>
        <end position="30"/>
    </location>
</feature>
<evidence type="ECO:0000256" key="1">
    <source>
        <dbReference type="SAM" id="MobiDB-lite"/>
    </source>
</evidence>
<reference evidence="2 3" key="1">
    <citation type="submission" date="2021-03" db="EMBL/GenBank/DDBJ databases">
        <title>Genomic Encyclopedia of Type Strains, Phase IV (KMG-IV): sequencing the most valuable type-strain genomes for metagenomic binning, comparative biology and taxonomic classification.</title>
        <authorList>
            <person name="Goeker M."/>
        </authorList>
    </citation>
    <scope>NUCLEOTIDE SEQUENCE [LARGE SCALE GENOMIC DNA]</scope>
    <source>
        <strain evidence="2 3">DSM 1289</strain>
    </source>
</reference>
<feature type="region of interest" description="Disordered" evidence="1">
    <location>
        <begin position="1"/>
        <end position="30"/>
    </location>
</feature>
<keyword evidence="3" id="KW-1185">Reference proteome</keyword>
<sequence>MNRKSRSNSVLREKGSSAERPFKLERLKTT</sequence>
<gene>
    <name evidence="2" type="ORF">J2Z43_002962</name>
</gene>
<dbReference type="EMBL" id="JAGGJX010000009">
    <property type="protein sequence ID" value="MBP1856509.1"/>
    <property type="molecule type" value="Genomic_DNA"/>
</dbReference>
<name>A0ABS4EF14_9FIRM</name>